<reference evidence="1" key="1">
    <citation type="journal article" date="2022" name="BMC Genomics">
        <title>Genome sequence of the entomopathogenic Serratia entomophila isolate 626 and characterisation of the species specific itaconate degradation pathway.</title>
        <authorList>
            <person name="Vaughan A.L."/>
            <person name="Altermann E."/>
            <person name="Glare T.R."/>
            <person name="Hurst M.R.H."/>
        </authorList>
    </citation>
    <scope>NUCLEOTIDE SEQUENCE</scope>
    <source>
        <strain evidence="1">626</strain>
    </source>
</reference>
<proteinExistence type="predicted"/>
<protein>
    <submittedName>
        <fullName evidence="1">Glycosyl transferase</fullName>
    </submittedName>
</protein>
<name>A0ABY5D1R4_9GAMM</name>
<dbReference type="Proteomes" id="UP001056873">
    <property type="component" value="Chromosome"/>
</dbReference>
<evidence type="ECO:0000313" key="2">
    <source>
        <dbReference type="Proteomes" id="UP001056873"/>
    </source>
</evidence>
<keyword evidence="1" id="KW-0808">Transferase</keyword>
<organism evidence="1 2">
    <name type="scientific">Serratia entomophila</name>
    <dbReference type="NCBI Taxonomy" id="42906"/>
    <lineage>
        <taxon>Bacteria</taxon>
        <taxon>Pseudomonadati</taxon>
        <taxon>Pseudomonadota</taxon>
        <taxon>Gammaproteobacteria</taxon>
        <taxon>Enterobacterales</taxon>
        <taxon>Yersiniaceae</taxon>
        <taxon>Serratia</taxon>
    </lineage>
</organism>
<gene>
    <name evidence="1" type="ORF">KFQ06_10125</name>
</gene>
<evidence type="ECO:0000313" key="1">
    <source>
        <dbReference type="EMBL" id="USV03257.1"/>
    </source>
</evidence>
<dbReference type="EMBL" id="CP074347">
    <property type="protein sequence ID" value="USV03257.1"/>
    <property type="molecule type" value="Genomic_DNA"/>
</dbReference>
<dbReference type="GO" id="GO:0016740">
    <property type="term" value="F:transferase activity"/>
    <property type="evidence" value="ECO:0007669"/>
    <property type="project" value="UniProtKB-KW"/>
</dbReference>
<keyword evidence="2" id="KW-1185">Reference proteome</keyword>
<accession>A0ABY5D1R4</accession>
<dbReference type="SUPFAM" id="SSF53448">
    <property type="entry name" value="Nucleotide-diphospho-sugar transferases"/>
    <property type="match status" value="1"/>
</dbReference>
<dbReference type="InterPro" id="IPR029044">
    <property type="entry name" value="Nucleotide-diphossugar_trans"/>
</dbReference>
<sequence length="292" mass="33869">MVMTHPADIARVFIGCDPNDCDLEQMMVLEYSLRKHASIPVQIEWMQLSRDPASFWFSDGEGEGWTTECWATPFSAFRWGIPAFCNFQGRAFYSDADVLYLSDIAEIWHHPMEEGTAILAAGTGKDLRLGEMLWDCEAGARFLPSLEQLRGDRLGHKKMQQFFEQHPEFVAPLKPEYSNLDGDDLPLESLKALHYSDMGSQFSHRYSLPRLKAENRQHWFDGKIYGHYRDDLRELFEQYYHEALQAGYTLEQYRNVLPYGCFNKQSQEKYDGNPITRKKKPFLQRMLGGLLG</sequence>